<feature type="domain" description="ABC transmembrane type-1" evidence="11">
    <location>
        <begin position="138"/>
        <end position="416"/>
    </location>
</feature>
<dbReference type="InterPro" id="IPR036640">
    <property type="entry name" value="ABC1_TM_sf"/>
</dbReference>
<dbReference type="Gene3D" id="1.20.1560.10">
    <property type="entry name" value="ABC transporter type 1, transmembrane domain"/>
    <property type="match status" value="1"/>
</dbReference>
<evidence type="ECO:0000259" key="10">
    <source>
        <dbReference type="PROSITE" id="PS50893"/>
    </source>
</evidence>
<keyword evidence="4 9" id="KW-0812">Transmembrane</keyword>
<evidence type="ECO:0000256" key="8">
    <source>
        <dbReference type="ARBA" id="ARBA00023136"/>
    </source>
</evidence>
<dbReference type="PANTHER" id="PTHR43394:SF1">
    <property type="entry name" value="ATP-BINDING CASSETTE SUB-FAMILY B MEMBER 10, MITOCHONDRIAL"/>
    <property type="match status" value="1"/>
</dbReference>
<dbReference type="GO" id="GO:0015421">
    <property type="term" value="F:ABC-type oligopeptide transporter activity"/>
    <property type="evidence" value="ECO:0007669"/>
    <property type="project" value="TreeGrafter"/>
</dbReference>
<dbReference type="AlphaFoldDB" id="A0A1H0RYZ1"/>
<organism evidence="12 13">
    <name type="scientific">Desulforhopalus singaporensis</name>
    <dbReference type="NCBI Taxonomy" id="91360"/>
    <lineage>
        <taxon>Bacteria</taxon>
        <taxon>Pseudomonadati</taxon>
        <taxon>Thermodesulfobacteriota</taxon>
        <taxon>Desulfobulbia</taxon>
        <taxon>Desulfobulbales</taxon>
        <taxon>Desulfocapsaceae</taxon>
        <taxon>Desulforhopalus</taxon>
    </lineage>
</organism>
<accession>A0A1H0RYZ1</accession>
<dbReference type="Proteomes" id="UP000199073">
    <property type="component" value="Unassembled WGS sequence"/>
</dbReference>
<feature type="transmembrane region" description="Helical" evidence="9">
    <location>
        <begin position="244"/>
        <end position="266"/>
    </location>
</feature>
<dbReference type="PROSITE" id="PS50893">
    <property type="entry name" value="ABC_TRANSPORTER_2"/>
    <property type="match status" value="1"/>
</dbReference>
<dbReference type="Pfam" id="PF00005">
    <property type="entry name" value="ABC_tran"/>
    <property type="match status" value="1"/>
</dbReference>
<keyword evidence="5" id="KW-0547">Nucleotide-binding</keyword>
<dbReference type="InterPro" id="IPR003439">
    <property type="entry name" value="ABC_transporter-like_ATP-bd"/>
</dbReference>
<keyword evidence="8 9" id="KW-0472">Membrane</keyword>
<protein>
    <submittedName>
        <fullName evidence="12">ATP-binding cassette, subfamily B, HlyB/CyaB</fullName>
    </submittedName>
</protein>
<evidence type="ECO:0000256" key="4">
    <source>
        <dbReference type="ARBA" id="ARBA00022692"/>
    </source>
</evidence>
<reference evidence="12 13" key="1">
    <citation type="submission" date="2016-10" db="EMBL/GenBank/DDBJ databases">
        <authorList>
            <person name="de Groot N.N."/>
        </authorList>
    </citation>
    <scope>NUCLEOTIDE SEQUENCE [LARGE SCALE GENOMIC DNA]</scope>
    <source>
        <strain evidence="12 13">DSM 12130</strain>
    </source>
</reference>
<gene>
    <name evidence="12" type="ORF">SAMN05660330_02489</name>
</gene>
<evidence type="ECO:0000256" key="6">
    <source>
        <dbReference type="ARBA" id="ARBA00022840"/>
    </source>
</evidence>
<dbReference type="CDD" id="cd18588">
    <property type="entry name" value="ABC_6TM_CyaB_HlyB_like"/>
    <property type="match status" value="1"/>
</dbReference>
<dbReference type="GO" id="GO:0030256">
    <property type="term" value="C:type I protein secretion system complex"/>
    <property type="evidence" value="ECO:0007669"/>
    <property type="project" value="InterPro"/>
</dbReference>
<dbReference type="GO" id="GO:0016887">
    <property type="term" value="F:ATP hydrolysis activity"/>
    <property type="evidence" value="ECO:0007669"/>
    <property type="project" value="InterPro"/>
</dbReference>
<feature type="transmembrane region" description="Helical" evidence="9">
    <location>
        <begin position="272"/>
        <end position="295"/>
    </location>
</feature>
<dbReference type="Gene3D" id="3.40.50.300">
    <property type="entry name" value="P-loop containing nucleotide triphosphate hydrolases"/>
    <property type="match status" value="1"/>
</dbReference>
<dbReference type="InterPro" id="IPR027417">
    <property type="entry name" value="P-loop_NTPase"/>
</dbReference>
<dbReference type="Gene3D" id="3.90.70.10">
    <property type="entry name" value="Cysteine proteinases"/>
    <property type="match status" value="1"/>
</dbReference>
<evidence type="ECO:0000256" key="3">
    <source>
        <dbReference type="ARBA" id="ARBA00022475"/>
    </source>
</evidence>
<keyword evidence="3" id="KW-1003">Cell membrane</keyword>
<dbReference type="GO" id="GO:0005524">
    <property type="term" value="F:ATP binding"/>
    <property type="evidence" value="ECO:0007669"/>
    <property type="project" value="UniProtKB-KW"/>
</dbReference>
<evidence type="ECO:0000256" key="9">
    <source>
        <dbReference type="SAM" id="Phobius"/>
    </source>
</evidence>
<comment type="subcellular location">
    <subcellularLocation>
        <location evidence="1">Cell membrane</location>
        <topology evidence="1">Multi-pass membrane protein</topology>
    </subcellularLocation>
</comment>
<dbReference type="NCBIfam" id="TIGR01846">
    <property type="entry name" value="type_I_sec_HlyB"/>
    <property type="match status" value="1"/>
</dbReference>
<evidence type="ECO:0000259" key="11">
    <source>
        <dbReference type="PROSITE" id="PS50929"/>
    </source>
</evidence>
<dbReference type="EMBL" id="FNJI01000016">
    <property type="protein sequence ID" value="SDP34694.1"/>
    <property type="molecule type" value="Genomic_DNA"/>
</dbReference>
<evidence type="ECO:0000313" key="12">
    <source>
        <dbReference type="EMBL" id="SDP34694.1"/>
    </source>
</evidence>
<dbReference type="STRING" id="91360.SAMN05660330_02489"/>
<dbReference type="InterPro" id="IPR011527">
    <property type="entry name" value="ABC1_TM_dom"/>
</dbReference>
<evidence type="ECO:0000313" key="13">
    <source>
        <dbReference type="Proteomes" id="UP000199073"/>
    </source>
</evidence>
<keyword evidence="7 9" id="KW-1133">Transmembrane helix</keyword>
<name>A0A1H0RYZ1_9BACT</name>
<evidence type="ECO:0000256" key="2">
    <source>
        <dbReference type="ARBA" id="ARBA00022448"/>
    </source>
</evidence>
<dbReference type="PROSITE" id="PS50929">
    <property type="entry name" value="ABC_TM1F"/>
    <property type="match status" value="1"/>
</dbReference>
<keyword evidence="6 12" id="KW-0067">ATP-binding</keyword>
<feature type="transmembrane region" description="Helical" evidence="9">
    <location>
        <begin position="171"/>
        <end position="191"/>
    </location>
</feature>
<dbReference type="GO" id="GO:0030253">
    <property type="term" value="P:protein secretion by the type I secretion system"/>
    <property type="evidence" value="ECO:0007669"/>
    <property type="project" value="InterPro"/>
</dbReference>
<keyword evidence="2" id="KW-0813">Transport</keyword>
<sequence>MPVDLEHLRHNFSASSCSDVHLQLKRNLVELGFTVSSVRKSPQELKGKDYPVIAQFQKSGDFALLLQDNREERKILVQRSSGERASWIAVDELKGQLQPDLFIAKIKKETAEESSSRFSLSWFIEAALRYKSILRDCILASLFVQIFGLLAPLFFMIVIDKVLSNNSLSTLDVLVFALVVVSAFEILLGGLRSYLMSHTANRIDLKLGITLFRHLISLPMSYFESRQVGDTIARMRELETVRQFITGSGIMLFLDLFFLVIFLVVMYLFSPFLATIVVAALPFLFCASFFITPFLRNSLEDRYGSNAANQSFLVETISGMETIKSSAAEPKIRAKWEEKLAAHVQNGFHSGNLSNLIQQSTTIVSKILSVLLLWLGAKEVLHGNLTIGQLIAFNMLSSRAVAPILRLSQVWKEFQQAKVSVARIGDIFNCPPEPGFDPARVSLPPLRGKVEFDRVSFRYRPDSPLVLEEVNFSVNSGEVTGIVGSTGSGKTTLAKLLLRLYVPERGKVLVDGINLAMADTSWLRRQIGVVVQDGVLFNSSIRDNIALNSPELDIEDVMKVAELAGAHEFILQLPDGYDTLVGERGLQLSTGQRQRLAIARALATDPKMLVLDEATSALDYESERIIQNNMQEICKGRTVFIVAHRLSTVRQADRIITLEKGRIVENDSPQALLAAGGRYATLHAIQEGTHG</sequence>
<keyword evidence="13" id="KW-1185">Reference proteome</keyword>
<dbReference type="FunFam" id="3.40.50.300:FF:000299">
    <property type="entry name" value="ABC transporter ATP-binding protein/permease"/>
    <property type="match status" value="1"/>
</dbReference>
<dbReference type="SUPFAM" id="SSF52540">
    <property type="entry name" value="P-loop containing nucleoside triphosphate hydrolases"/>
    <property type="match status" value="1"/>
</dbReference>
<feature type="transmembrane region" description="Helical" evidence="9">
    <location>
        <begin position="137"/>
        <end position="159"/>
    </location>
</feature>
<dbReference type="InterPro" id="IPR039421">
    <property type="entry name" value="Type_1_exporter"/>
</dbReference>
<evidence type="ECO:0000256" key="7">
    <source>
        <dbReference type="ARBA" id="ARBA00022989"/>
    </source>
</evidence>
<dbReference type="Pfam" id="PF00664">
    <property type="entry name" value="ABC_membrane"/>
    <property type="match status" value="1"/>
</dbReference>
<dbReference type="InterPro" id="IPR010132">
    <property type="entry name" value="ATPase_T1SS_HlyB"/>
</dbReference>
<dbReference type="PANTHER" id="PTHR43394">
    <property type="entry name" value="ATP-DEPENDENT PERMEASE MDL1, MITOCHONDRIAL"/>
    <property type="match status" value="1"/>
</dbReference>
<proteinExistence type="predicted"/>
<evidence type="ECO:0000256" key="1">
    <source>
        <dbReference type="ARBA" id="ARBA00004651"/>
    </source>
</evidence>
<dbReference type="GO" id="GO:0005886">
    <property type="term" value="C:plasma membrane"/>
    <property type="evidence" value="ECO:0007669"/>
    <property type="project" value="UniProtKB-SubCell"/>
</dbReference>
<dbReference type="SMART" id="SM00382">
    <property type="entry name" value="AAA"/>
    <property type="match status" value="1"/>
</dbReference>
<feature type="domain" description="ABC transporter" evidence="10">
    <location>
        <begin position="450"/>
        <end position="685"/>
    </location>
</feature>
<dbReference type="SUPFAM" id="SSF90123">
    <property type="entry name" value="ABC transporter transmembrane region"/>
    <property type="match status" value="1"/>
</dbReference>
<dbReference type="InterPro" id="IPR003593">
    <property type="entry name" value="AAA+_ATPase"/>
</dbReference>
<evidence type="ECO:0000256" key="5">
    <source>
        <dbReference type="ARBA" id="ARBA00022741"/>
    </source>
</evidence>